<evidence type="ECO:0008006" key="3">
    <source>
        <dbReference type="Google" id="ProtNLM"/>
    </source>
</evidence>
<keyword evidence="2" id="KW-1185">Reference proteome</keyword>
<protein>
    <recommendedName>
        <fullName evidence="3">CopG family transcriptional regulator</fullName>
    </recommendedName>
</protein>
<evidence type="ECO:0000313" key="2">
    <source>
        <dbReference type="Proteomes" id="UP000011559"/>
    </source>
</evidence>
<dbReference type="Pfam" id="PF04214">
    <property type="entry name" value="DUF411"/>
    <property type="match status" value="1"/>
</dbReference>
<organism evidence="1 2">
    <name type="scientific">Haloferax prahovense (strain DSM 18310 / JCM 13924 / TL6)</name>
    <dbReference type="NCBI Taxonomy" id="1227461"/>
    <lineage>
        <taxon>Archaea</taxon>
        <taxon>Methanobacteriati</taxon>
        <taxon>Methanobacteriota</taxon>
        <taxon>Stenosarchaea group</taxon>
        <taxon>Halobacteria</taxon>
        <taxon>Halobacteriales</taxon>
        <taxon>Haloferacaceae</taxon>
        <taxon>Haloferax</taxon>
    </lineage>
</organism>
<sequence>MTTATQFSSPGCSCCGEYATYLREYLDVELDKRSPSDVNSIKQQYGVPDELLSCHTLVLDDFVVEGHVPVEAIATALDQQSVSGIALPGMPAGSPGMPGEQTEPFTIYEFSSGTVGDVFTEL</sequence>
<comment type="caution">
    <text evidence="1">The sequence shown here is derived from an EMBL/GenBank/DDBJ whole genome shotgun (WGS) entry which is preliminary data.</text>
</comment>
<reference evidence="1 2" key="1">
    <citation type="journal article" date="2014" name="PLoS Genet.">
        <title>Phylogenetically driven sequencing of extremely halophilic archaea reveals strategies for static and dynamic osmo-response.</title>
        <authorList>
            <person name="Becker E.A."/>
            <person name="Seitzer P.M."/>
            <person name="Tritt A."/>
            <person name="Larsen D."/>
            <person name="Krusor M."/>
            <person name="Yao A.I."/>
            <person name="Wu D."/>
            <person name="Madern D."/>
            <person name="Eisen J.A."/>
            <person name="Darling A.E."/>
            <person name="Facciotti M.T."/>
        </authorList>
    </citation>
    <scope>NUCLEOTIDE SEQUENCE [LARGE SCALE GENOMIC DNA]</scope>
    <source>
        <strain evidence="2">DSM 18310 / JCM 13924 / TL6</strain>
    </source>
</reference>
<accession>M0GBG9</accession>
<dbReference type="EMBL" id="AOLG01000031">
    <property type="protein sequence ID" value="ELZ68897.1"/>
    <property type="molecule type" value="Genomic_DNA"/>
</dbReference>
<proteinExistence type="predicted"/>
<dbReference type="Proteomes" id="UP000011559">
    <property type="component" value="Unassembled WGS sequence"/>
</dbReference>
<dbReference type="AlphaFoldDB" id="M0GBG9"/>
<gene>
    <name evidence="1" type="ORF">C457_10816</name>
</gene>
<evidence type="ECO:0000313" key="1">
    <source>
        <dbReference type="EMBL" id="ELZ68897.1"/>
    </source>
</evidence>
<name>M0GBG9_HALPT</name>
<dbReference type="InterPro" id="IPR007332">
    <property type="entry name" value="DUF411"/>
</dbReference>
<dbReference type="PATRIC" id="fig|1227461.3.peg.2160"/>